<dbReference type="Proteomes" id="UP000720189">
    <property type="component" value="Unassembled WGS sequence"/>
</dbReference>
<organism evidence="1 2">
    <name type="scientific">Fusarium redolens</name>
    <dbReference type="NCBI Taxonomy" id="48865"/>
    <lineage>
        <taxon>Eukaryota</taxon>
        <taxon>Fungi</taxon>
        <taxon>Dikarya</taxon>
        <taxon>Ascomycota</taxon>
        <taxon>Pezizomycotina</taxon>
        <taxon>Sordariomycetes</taxon>
        <taxon>Hypocreomycetidae</taxon>
        <taxon>Hypocreales</taxon>
        <taxon>Nectriaceae</taxon>
        <taxon>Fusarium</taxon>
        <taxon>Fusarium redolens species complex</taxon>
    </lineage>
</organism>
<evidence type="ECO:0000313" key="2">
    <source>
        <dbReference type="Proteomes" id="UP000720189"/>
    </source>
</evidence>
<keyword evidence="2" id="KW-1185">Reference proteome</keyword>
<dbReference type="RefSeq" id="XP_046052539.1">
    <property type="nucleotide sequence ID" value="XM_046201019.1"/>
</dbReference>
<name>A0A9P9HPY3_FUSRE</name>
<sequence length="111" mass="12084">MASRYLLLDECMCLLDKGEGIITKSESILKVGVEKAMGQVVWRVRSSIAAAFMTGTDRIWCKKVVAAGAVVKSCSGDSHCFDSSVHSGCEVNAGNDHSVNKPYPNDQQRCW</sequence>
<evidence type="ECO:0000313" key="1">
    <source>
        <dbReference type="EMBL" id="KAH7260662.1"/>
    </source>
</evidence>
<comment type="caution">
    <text evidence="1">The sequence shown here is derived from an EMBL/GenBank/DDBJ whole genome shotgun (WGS) entry which is preliminary data.</text>
</comment>
<protein>
    <submittedName>
        <fullName evidence="1">Uncharacterized protein</fullName>
    </submittedName>
</protein>
<dbReference type="EMBL" id="JAGMUX010000004">
    <property type="protein sequence ID" value="KAH7260662.1"/>
    <property type="molecule type" value="Genomic_DNA"/>
</dbReference>
<dbReference type="AlphaFoldDB" id="A0A9P9HPY3"/>
<reference evidence="1" key="1">
    <citation type="journal article" date="2021" name="Nat. Commun.">
        <title>Genetic determinants of endophytism in the Arabidopsis root mycobiome.</title>
        <authorList>
            <person name="Mesny F."/>
            <person name="Miyauchi S."/>
            <person name="Thiergart T."/>
            <person name="Pickel B."/>
            <person name="Atanasova L."/>
            <person name="Karlsson M."/>
            <person name="Huettel B."/>
            <person name="Barry K.W."/>
            <person name="Haridas S."/>
            <person name="Chen C."/>
            <person name="Bauer D."/>
            <person name="Andreopoulos W."/>
            <person name="Pangilinan J."/>
            <person name="LaButti K."/>
            <person name="Riley R."/>
            <person name="Lipzen A."/>
            <person name="Clum A."/>
            <person name="Drula E."/>
            <person name="Henrissat B."/>
            <person name="Kohler A."/>
            <person name="Grigoriev I.V."/>
            <person name="Martin F.M."/>
            <person name="Hacquard S."/>
        </authorList>
    </citation>
    <scope>NUCLEOTIDE SEQUENCE</scope>
    <source>
        <strain evidence="1">MPI-CAGE-AT-0023</strain>
    </source>
</reference>
<dbReference type="OrthoDB" id="549750at2759"/>
<accession>A0A9P9HPY3</accession>
<gene>
    <name evidence="1" type="ORF">BKA55DRAFT_721790</name>
</gene>
<dbReference type="GeneID" id="70230973"/>
<proteinExistence type="predicted"/>